<dbReference type="FunFam" id="3.40.50.880:FF:000024">
    <property type="entry name" value="Folate gamma-glutamyl hydrolase"/>
    <property type="match status" value="1"/>
</dbReference>
<evidence type="ECO:0000256" key="6">
    <source>
        <dbReference type="PIRSR" id="PIRSR615527-1"/>
    </source>
</evidence>
<evidence type="ECO:0000256" key="1">
    <source>
        <dbReference type="ARBA" id="ARBA00004239"/>
    </source>
</evidence>
<keyword evidence="4 8" id="KW-0732">Signal</keyword>
<dbReference type="InterPro" id="IPR015527">
    <property type="entry name" value="Pept_C26_g-glut_hydrolase"/>
</dbReference>
<dbReference type="OrthoDB" id="64220at2759"/>
<evidence type="ECO:0000313" key="9">
    <source>
        <dbReference type="EMBL" id="CAH1115294.1"/>
    </source>
</evidence>
<dbReference type="Proteomes" id="UP001153636">
    <property type="component" value="Chromosome 9"/>
</dbReference>
<feature type="signal peptide" evidence="8">
    <location>
        <begin position="1"/>
        <end position="16"/>
    </location>
</feature>
<feature type="active site" evidence="7">
    <location>
        <position position="227"/>
    </location>
</feature>
<accession>A0A9P0GIZ0</accession>
<dbReference type="Gene3D" id="3.40.50.880">
    <property type="match status" value="1"/>
</dbReference>
<evidence type="ECO:0000256" key="8">
    <source>
        <dbReference type="SAM" id="SignalP"/>
    </source>
</evidence>
<gene>
    <name evidence="9" type="ORF">PSYICH_LOCUS14990</name>
</gene>
<dbReference type="InterPro" id="IPR011697">
    <property type="entry name" value="Peptidase_C26"/>
</dbReference>
<dbReference type="GO" id="GO:0034722">
    <property type="term" value="F:gamma-glutamyl-peptidase activity"/>
    <property type="evidence" value="ECO:0007669"/>
    <property type="project" value="UniProtKB-UniRule"/>
</dbReference>
<dbReference type="GO" id="GO:0005773">
    <property type="term" value="C:vacuole"/>
    <property type="evidence" value="ECO:0007669"/>
    <property type="project" value="TreeGrafter"/>
</dbReference>
<dbReference type="Pfam" id="PF07722">
    <property type="entry name" value="Peptidase_C26"/>
    <property type="match status" value="1"/>
</dbReference>
<evidence type="ECO:0000256" key="4">
    <source>
        <dbReference type="ARBA" id="ARBA00022729"/>
    </source>
</evidence>
<dbReference type="PROSITE" id="PS51275">
    <property type="entry name" value="PEPTIDASE_C26_GGH"/>
    <property type="match status" value="1"/>
</dbReference>
<name>A0A9P0GIZ0_9CUCU</name>
<organism evidence="9 10">
    <name type="scientific">Psylliodes chrysocephalus</name>
    <dbReference type="NCBI Taxonomy" id="3402493"/>
    <lineage>
        <taxon>Eukaryota</taxon>
        <taxon>Metazoa</taxon>
        <taxon>Ecdysozoa</taxon>
        <taxon>Arthropoda</taxon>
        <taxon>Hexapoda</taxon>
        <taxon>Insecta</taxon>
        <taxon>Pterygota</taxon>
        <taxon>Neoptera</taxon>
        <taxon>Endopterygota</taxon>
        <taxon>Coleoptera</taxon>
        <taxon>Polyphaga</taxon>
        <taxon>Cucujiformia</taxon>
        <taxon>Chrysomeloidea</taxon>
        <taxon>Chrysomelidae</taxon>
        <taxon>Galerucinae</taxon>
        <taxon>Alticini</taxon>
        <taxon>Psylliodes</taxon>
    </lineage>
</organism>
<keyword evidence="3" id="KW-0964">Secreted</keyword>
<feature type="active site" description="Proton donor" evidence="6">
    <location>
        <position position="227"/>
    </location>
</feature>
<evidence type="ECO:0000256" key="7">
    <source>
        <dbReference type="PROSITE-ProRule" id="PRU00607"/>
    </source>
</evidence>
<dbReference type="PANTHER" id="PTHR11315:SF0">
    <property type="entry name" value="FOLATE GAMMA-GLUTAMYL HYDROLASE"/>
    <property type="match status" value="1"/>
</dbReference>
<dbReference type="EC" id="3.4.19.9" evidence="7"/>
<reference evidence="9" key="1">
    <citation type="submission" date="2022-01" db="EMBL/GenBank/DDBJ databases">
        <authorList>
            <person name="King R."/>
        </authorList>
    </citation>
    <scope>NUCLEOTIDE SEQUENCE</scope>
</reference>
<evidence type="ECO:0000256" key="5">
    <source>
        <dbReference type="ARBA" id="ARBA00022801"/>
    </source>
</evidence>
<feature type="chain" id="PRO_5040514614" description="folate gamma-glutamyl hydrolase" evidence="8">
    <location>
        <begin position="17"/>
        <end position="312"/>
    </location>
</feature>
<keyword evidence="10" id="KW-1185">Reference proteome</keyword>
<dbReference type="PROSITE" id="PS51273">
    <property type="entry name" value="GATASE_TYPE_1"/>
    <property type="match status" value="1"/>
</dbReference>
<proteinExistence type="inferred from homology"/>
<evidence type="ECO:0000313" key="10">
    <source>
        <dbReference type="Proteomes" id="UP001153636"/>
    </source>
</evidence>
<protein>
    <recommendedName>
        <fullName evidence="7">folate gamma-glutamyl hydrolase</fullName>
        <ecNumber evidence="7">3.4.19.9</ecNumber>
    </recommendedName>
</protein>
<comment type="subcellular location">
    <subcellularLocation>
        <location evidence="1">Secreted</location>
        <location evidence="1">Extracellular space</location>
    </subcellularLocation>
</comment>
<dbReference type="EMBL" id="OV651821">
    <property type="protein sequence ID" value="CAH1115294.1"/>
    <property type="molecule type" value="Genomic_DNA"/>
</dbReference>
<dbReference type="GO" id="GO:0005576">
    <property type="term" value="C:extracellular region"/>
    <property type="evidence" value="ECO:0007669"/>
    <property type="project" value="UniProtKB-SubCell"/>
</dbReference>
<keyword evidence="5 7" id="KW-0378">Hydrolase</keyword>
<dbReference type="AlphaFoldDB" id="A0A9P0GIZ0"/>
<dbReference type="PANTHER" id="PTHR11315">
    <property type="entry name" value="PROTEASE FAMILY C26 GAMMA-GLUTAMYL HYDROLASE"/>
    <property type="match status" value="1"/>
</dbReference>
<comment type="catalytic activity">
    <reaction evidence="7">
        <text>(6S)-5,6,7,8-tetrahydrofolyl-(gamma-L-Glu)(n) + (n-1) H2O = (6S)-5,6,7,8-tetrahydrofolate + (n-1) L-glutamate</text>
        <dbReference type="Rhea" id="RHEA:56784"/>
        <dbReference type="Rhea" id="RHEA-COMP:14738"/>
        <dbReference type="ChEBI" id="CHEBI:15377"/>
        <dbReference type="ChEBI" id="CHEBI:29985"/>
        <dbReference type="ChEBI" id="CHEBI:57453"/>
        <dbReference type="ChEBI" id="CHEBI:141005"/>
        <dbReference type="EC" id="3.4.19.9"/>
    </reaction>
</comment>
<feature type="active site" description="Nucleophile" evidence="6 7">
    <location>
        <position position="117"/>
    </location>
</feature>
<dbReference type="InterPro" id="IPR029062">
    <property type="entry name" value="Class_I_gatase-like"/>
</dbReference>
<dbReference type="GO" id="GO:0046900">
    <property type="term" value="P:tetrahydrofolylpolyglutamate metabolic process"/>
    <property type="evidence" value="ECO:0007669"/>
    <property type="project" value="TreeGrafter"/>
</dbReference>
<sequence length="312" mass="35650">MFRFILFYSVFHLCSATDAPIIGILAQATDSYDADTYIAASYVKFVESAGGRVLPIWINQPADYYERVVSYTNGVLFPGGDSSFETPGGYGETARTIYQLAQAANDQGRFFPIWGTCLGFEVLPFAELGKDITVNCSIPDDSYTLDFAGDFRKSKLYDNLPSDLLKILLTKNVTYNAHSYCLTEKTLRDNGLDMDWHILTTNTDTNGLKFISSMENVRYPFYGIQFHPEKNGFEFKDNQGFAHSSDSVRVMWYFSNFFISLARKNVNKFPSRELLVKSLIYNWCPQFTGLDDKYFFQIYSFAKTDYSKHLLL</sequence>
<evidence type="ECO:0000256" key="3">
    <source>
        <dbReference type="ARBA" id="ARBA00022525"/>
    </source>
</evidence>
<comment type="similarity">
    <text evidence="2">Belongs to the peptidase C26 family.</text>
</comment>
<evidence type="ECO:0000256" key="2">
    <source>
        <dbReference type="ARBA" id="ARBA00011083"/>
    </source>
</evidence>
<dbReference type="SUPFAM" id="SSF52317">
    <property type="entry name" value="Class I glutamine amidotransferase-like"/>
    <property type="match status" value="1"/>
</dbReference>